<keyword evidence="4" id="KW-1185">Reference proteome</keyword>
<evidence type="ECO:0000259" key="2">
    <source>
        <dbReference type="Pfam" id="PF02037"/>
    </source>
</evidence>
<sequence>MTDPGRLAGSLASEAGEVGRTLRDQVREQLSHPTALPAATLEAVRHQAAAVRRQLFGEGSVGAQVSDRLDESTDAVNERVRPYLESAGHTLREVVDSVTDQLMALREQAGSVAHAIEQTLRGRTGAESDEPGPTERAAGSEETEATADHLEIGDPSDADGVATPATPAPHHVDPLPHAEAPTTTGTTRTEPVPDAATATAAETATATDTTPQPAKEYGGRTRADLQAELRRRDLPAGGTMAQMRERLIADDQQS</sequence>
<feature type="compositionally biased region" description="Low complexity" evidence="1">
    <location>
        <begin position="182"/>
        <end position="214"/>
    </location>
</feature>
<feature type="region of interest" description="Disordered" evidence="1">
    <location>
        <begin position="120"/>
        <end position="254"/>
    </location>
</feature>
<dbReference type="Gene3D" id="1.10.720.30">
    <property type="entry name" value="SAP domain"/>
    <property type="match status" value="1"/>
</dbReference>
<dbReference type="AlphaFoldDB" id="A0A938Y5A2"/>
<protein>
    <submittedName>
        <fullName evidence="3">SAP domain-containing protein</fullName>
    </submittedName>
</protein>
<evidence type="ECO:0000313" key="3">
    <source>
        <dbReference type="EMBL" id="MBM9466035.1"/>
    </source>
</evidence>
<organism evidence="3 4">
    <name type="scientific">Nakamurella leprariae</name>
    <dbReference type="NCBI Taxonomy" id="2803911"/>
    <lineage>
        <taxon>Bacteria</taxon>
        <taxon>Bacillati</taxon>
        <taxon>Actinomycetota</taxon>
        <taxon>Actinomycetes</taxon>
        <taxon>Nakamurellales</taxon>
        <taxon>Nakamurellaceae</taxon>
        <taxon>Nakamurella</taxon>
    </lineage>
</organism>
<evidence type="ECO:0000313" key="4">
    <source>
        <dbReference type="Proteomes" id="UP000663792"/>
    </source>
</evidence>
<dbReference type="EMBL" id="JAERWK010000003">
    <property type="protein sequence ID" value="MBM9466035.1"/>
    <property type="molecule type" value="Genomic_DNA"/>
</dbReference>
<dbReference type="Proteomes" id="UP000663792">
    <property type="component" value="Unassembled WGS sequence"/>
</dbReference>
<proteinExistence type="predicted"/>
<feature type="compositionally biased region" description="Basic and acidic residues" evidence="1">
    <location>
        <begin position="243"/>
        <end position="254"/>
    </location>
</feature>
<accession>A0A938Y5A2</accession>
<name>A0A938Y5A2_9ACTN</name>
<dbReference type="InterPro" id="IPR036361">
    <property type="entry name" value="SAP_dom_sf"/>
</dbReference>
<dbReference type="Pfam" id="PF02037">
    <property type="entry name" value="SAP"/>
    <property type="match status" value="1"/>
</dbReference>
<gene>
    <name evidence="3" type="ORF">JL106_01920</name>
</gene>
<dbReference type="RefSeq" id="WP_205258999.1">
    <property type="nucleotide sequence ID" value="NZ_JAERWK010000003.1"/>
</dbReference>
<feature type="region of interest" description="Disordered" evidence="1">
    <location>
        <begin position="1"/>
        <end position="23"/>
    </location>
</feature>
<feature type="compositionally biased region" description="Basic and acidic residues" evidence="1">
    <location>
        <begin position="217"/>
        <end position="234"/>
    </location>
</feature>
<reference evidence="3" key="1">
    <citation type="submission" date="2021-01" db="EMBL/GenBank/DDBJ databases">
        <title>YIM 132084 draft genome.</title>
        <authorList>
            <person name="An D."/>
        </authorList>
    </citation>
    <scope>NUCLEOTIDE SEQUENCE</scope>
    <source>
        <strain evidence="3">YIM 132084</strain>
    </source>
</reference>
<feature type="domain" description="SAP" evidence="2">
    <location>
        <begin position="217"/>
        <end position="249"/>
    </location>
</feature>
<dbReference type="InterPro" id="IPR003034">
    <property type="entry name" value="SAP_dom"/>
</dbReference>
<evidence type="ECO:0000256" key="1">
    <source>
        <dbReference type="SAM" id="MobiDB-lite"/>
    </source>
</evidence>
<comment type="caution">
    <text evidence="3">The sequence shown here is derived from an EMBL/GenBank/DDBJ whole genome shotgun (WGS) entry which is preliminary data.</text>
</comment>